<dbReference type="InterPro" id="IPR038081">
    <property type="entry name" value="CalX-like_sf"/>
</dbReference>
<name>A0A4Q4KTH5_9FLAO</name>
<evidence type="ECO:0000259" key="2">
    <source>
        <dbReference type="PROSITE" id="PS50093"/>
    </source>
</evidence>
<accession>A0A4Q4KTH5</accession>
<dbReference type="AlphaFoldDB" id="A0A4Q4KTH5"/>
<dbReference type="InterPro" id="IPR022409">
    <property type="entry name" value="PKD/Chitinase_dom"/>
</dbReference>
<organism evidence="3 4">
    <name type="scientific">Brumimicrobium glaciale</name>
    <dbReference type="NCBI Taxonomy" id="200475"/>
    <lineage>
        <taxon>Bacteria</taxon>
        <taxon>Pseudomonadati</taxon>
        <taxon>Bacteroidota</taxon>
        <taxon>Flavobacteriia</taxon>
        <taxon>Flavobacteriales</taxon>
        <taxon>Crocinitomicaceae</taxon>
        <taxon>Brumimicrobium</taxon>
    </lineage>
</organism>
<feature type="signal peptide" evidence="1">
    <location>
        <begin position="1"/>
        <end position="21"/>
    </location>
</feature>
<dbReference type="InterPro" id="IPR049804">
    <property type="entry name" value="Choice_anch_L"/>
</dbReference>
<dbReference type="RefSeq" id="WP_130092414.1">
    <property type="nucleotide sequence ID" value="NZ_SETE01000001.1"/>
</dbReference>
<comment type="caution">
    <text evidence="3">The sequence shown here is derived from an EMBL/GenBank/DDBJ whole genome shotgun (WGS) entry which is preliminary data.</text>
</comment>
<dbReference type="SUPFAM" id="SSF49299">
    <property type="entry name" value="PKD domain"/>
    <property type="match status" value="1"/>
</dbReference>
<feature type="domain" description="PKD" evidence="2">
    <location>
        <begin position="575"/>
        <end position="616"/>
    </location>
</feature>
<evidence type="ECO:0000313" key="4">
    <source>
        <dbReference type="Proteomes" id="UP000293952"/>
    </source>
</evidence>
<dbReference type="Gene3D" id="2.60.40.2030">
    <property type="match status" value="1"/>
</dbReference>
<dbReference type="InterPro" id="IPR013783">
    <property type="entry name" value="Ig-like_fold"/>
</dbReference>
<dbReference type="Proteomes" id="UP000293952">
    <property type="component" value="Unassembled WGS sequence"/>
</dbReference>
<dbReference type="SUPFAM" id="SSF141072">
    <property type="entry name" value="CalX-like"/>
    <property type="match status" value="1"/>
</dbReference>
<dbReference type="InterPro" id="IPR026341">
    <property type="entry name" value="T9SS_type_B"/>
</dbReference>
<dbReference type="SMART" id="SM00089">
    <property type="entry name" value="PKD"/>
    <property type="match status" value="1"/>
</dbReference>
<protein>
    <submittedName>
        <fullName evidence="3">T9SS type B sorting domain-containing protein</fullName>
    </submittedName>
</protein>
<evidence type="ECO:0000256" key="1">
    <source>
        <dbReference type="SAM" id="SignalP"/>
    </source>
</evidence>
<keyword evidence="1" id="KW-0732">Signal</keyword>
<reference evidence="3 4" key="1">
    <citation type="submission" date="2019-02" db="EMBL/GenBank/DDBJ databases">
        <title>Genome sequence of the sea-ice species Brumimicrobium glaciale.</title>
        <authorList>
            <person name="Bowman J.P."/>
        </authorList>
    </citation>
    <scope>NUCLEOTIDE SEQUENCE [LARGE SCALE GENOMIC DNA]</scope>
    <source>
        <strain evidence="3 4">IC156</strain>
    </source>
</reference>
<dbReference type="Pfam" id="PF13585">
    <property type="entry name" value="CHU_C"/>
    <property type="match status" value="1"/>
</dbReference>
<sequence>MKNWILLLLSAFAFSSAGTFAQQLNLVQPTMTPLQAVENVLLGAGINAFNITYNGSAALANQVQQGVKRFKNTDPNFPISGGVLMHTSGAPNISDPDLAMITPNPITNGSIIEFDFVPSGDTLSFNYIFSSTEYSGFTCSNYNDVFGFFISGPGINGPFSNNGINIATVPGSNNIPVGINSVNSGSPTGGGSASNCAAIDPNWQANSVFFTLTHNTIYTAAGQPMSSYNGSTVLLPANSNLSCSDTFHIKLAISNCFDTGLDSGVFLEANSFSSNLIDISIQTSADYSDTLLIEGCMEATVAFTRPSTNLNDTLVIDIQVGGTADTLTDYPVFAPGDSLIFLPGVDTIFVTISPIDDGVAEGPESIIISAYSITVCGDTVYSYGTIWIDDKPNTTTIASDTTILCANDSVPVWATTENGFPPYTYNWSNGTTGANSFAAATSNGPTTYIVTATDDCGFESSDTTTIILNQTLKIDSLIQNPADCGVDNGYVVGFGHVPGYTGTPKFKWTGPGTGGTAFTNASVWSDKPTGWYYFSITDDVCSVLDSIFLEQDPPPTADFDADPAFGFAPLDVTFTNNSDPATTYYWDFGNGETATVGSLNDQNTTYFEEGVYTVTLVTEKGECTDETARKIIVTLPLGYEMPNVFTPNGDGQNDFFTLNAENAQSLEIVILNRWGNKVFESTDVNFMWNGKVNNSGAECSDGTYFYKFEIVDLSGVKKEEHGFVQLVND</sequence>
<dbReference type="EMBL" id="SETE01000001">
    <property type="protein sequence ID" value="RYM36049.1"/>
    <property type="molecule type" value="Genomic_DNA"/>
</dbReference>
<keyword evidence="4" id="KW-1185">Reference proteome</keyword>
<dbReference type="OrthoDB" id="9765926at2"/>
<dbReference type="CDD" id="cd00146">
    <property type="entry name" value="PKD"/>
    <property type="match status" value="1"/>
</dbReference>
<dbReference type="PROSITE" id="PS50093">
    <property type="entry name" value="PKD"/>
    <property type="match status" value="1"/>
</dbReference>
<proteinExistence type="predicted"/>
<dbReference type="InterPro" id="IPR035986">
    <property type="entry name" value="PKD_dom_sf"/>
</dbReference>
<dbReference type="Pfam" id="PF18911">
    <property type="entry name" value="PKD_4"/>
    <property type="match status" value="1"/>
</dbReference>
<evidence type="ECO:0000313" key="3">
    <source>
        <dbReference type="EMBL" id="RYM36049.1"/>
    </source>
</evidence>
<dbReference type="Gene3D" id="2.60.40.10">
    <property type="entry name" value="Immunoglobulins"/>
    <property type="match status" value="1"/>
</dbReference>
<dbReference type="NCBIfam" id="NF038133">
    <property type="entry name" value="choice_anch_L"/>
    <property type="match status" value="1"/>
</dbReference>
<feature type="chain" id="PRO_5020611580" evidence="1">
    <location>
        <begin position="22"/>
        <end position="729"/>
    </location>
</feature>
<gene>
    <name evidence="3" type="ORF">ERX46_03370</name>
</gene>
<dbReference type="InterPro" id="IPR000601">
    <property type="entry name" value="PKD_dom"/>
</dbReference>
<dbReference type="NCBIfam" id="TIGR04131">
    <property type="entry name" value="Bac_Flav_CTERM"/>
    <property type="match status" value="1"/>
</dbReference>